<feature type="compositionally biased region" description="Low complexity" evidence="1">
    <location>
        <begin position="638"/>
        <end position="652"/>
    </location>
</feature>
<feature type="compositionally biased region" description="Low complexity" evidence="1">
    <location>
        <begin position="459"/>
        <end position="492"/>
    </location>
</feature>
<dbReference type="SUPFAM" id="SSF48452">
    <property type="entry name" value="TPR-like"/>
    <property type="match status" value="1"/>
</dbReference>
<protein>
    <submittedName>
        <fullName evidence="2">General transcription factor IIIC polypeptide 3 GTF3C3</fullName>
    </submittedName>
</protein>
<feature type="compositionally biased region" description="Acidic residues" evidence="1">
    <location>
        <begin position="117"/>
        <end position="133"/>
    </location>
</feature>
<feature type="compositionally biased region" description="Acidic residues" evidence="1">
    <location>
        <begin position="35"/>
        <end position="61"/>
    </location>
</feature>
<evidence type="ECO:0000313" key="2">
    <source>
        <dbReference type="EMBL" id="CEL70041.1"/>
    </source>
</evidence>
<dbReference type="PANTHER" id="PTHR23082">
    <property type="entry name" value="TRANSCRIPTION INITIATION FACTOR IIIC TFIIIC , POLYPEPTIDE 3-RELATED"/>
    <property type="match status" value="1"/>
</dbReference>
<feature type="compositionally biased region" description="Acidic residues" evidence="1">
    <location>
        <begin position="347"/>
        <end position="357"/>
    </location>
</feature>
<feature type="compositionally biased region" description="Acidic residues" evidence="1">
    <location>
        <begin position="144"/>
        <end position="158"/>
    </location>
</feature>
<dbReference type="GO" id="GO:0000127">
    <property type="term" value="C:transcription factor TFIIIC complex"/>
    <property type="evidence" value="ECO:0007669"/>
    <property type="project" value="TreeGrafter"/>
</dbReference>
<feature type="compositionally biased region" description="Basic and acidic residues" evidence="1">
    <location>
        <begin position="358"/>
        <end position="374"/>
    </location>
</feature>
<feature type="compositionally biased region" description="Basic residues" evidence="1">
    <location>
        <begin position="169"/>
        <end position="180"/>
    </location>
</feature>
<feature type="region of interest" description="Disordered" evidence="1">
    <location>
        <begin position="630"/>
        <end position="669"/>
    </location>
</feature>
<feature type="compositionally biased region" description="Low complexity" evidence="1">
    <location>
        <begin position="1319"/>
        <end position="1332"/>
    </location>
</feature>
<feature type="compositionally biased region" description="Basic and acidic residues" evidence="1">
    <location>
        <begin position="972"/>
        <end position="984"/>
    </location>
</feature>
<dbReference type="GO" id="GO:0006383">
    <property type="term" value="P:transcription by RNA polymerase III"/>
    <property type="evidence" value="ECO:0007669"/>
    <property type="project" value="InterPro"/>
</dbReference>
<dbReference type="PANTHER" id="PTHR23082:SF0">
    <property type="entry name" value="GENERAL TRANSCRIPTION FACTOR 3C POLYPEPTIDE 3"/>
    <property type="match status" value="1"/>
</dbReference>
<feature type="region of interest" description="Disordered" evidence="1">
    <location>
        <begin position="950"/>
        <end position="986"/>
    </location>
</feature>
<feature type="compositionally biased region" description="Polar residues" evidence="1">
    <location>
        <begin position="1347"/>
        <end position="1364"/>
    </location>
</feature>
<sequence length="1408" mass="154336">MDRPSAGASPPRANACRRKRGEGGRLRCLRTAEKDPEEEMASCAEGEDESDAEEEEEEEEGGREGRQRPPNTNRKGNEGLRGSAGFRGMAEAPGEDKGTDEMNLDEDDPFGGAVTSEPEDDNDSDWLQEEDTDELRSESSIAESEMEDYFMRDDESEDDNARGTPGPGGRRKKNRRKRKRAEPFSGVKSQRKRRRKKTAATPSEMPPALKKLMGEATDAYLSGEFDRAVQILEDIVRQAPGLHDPFHLLGLIYEEAYGDKRRAVDFYLLAAHLVVPGDPELWRHIGSMSLQLGNLPQAVYCFRRCLRNARNARLSAACSAGFQPGVHLLPIEAGDEHPGPDEQSGGETEESGEDDSDVERKRESTKKGKEKPATMEEEVAFSLATCHQQMGDHHRAVSLLYTLLSFRPADFLLSRETARSLFRLRRVVEARQVLEAAVLPLLPRQLKEEITRQTPRPPSSSSSSSFSSSSFSSSSFSSSSSSSEARKSSFSSEQLVEEGAREDDTARTAVAEGRCGAEIHDSPKTASNASGESEGGADSGEESGSGLTAAWEGRMSLNPLQLDCVNLLAEVYRHLHEYQRCFLLLRFVTRGWIASQLPIDLLVKRAAAELFVGETSHSANVAEKMLRAAAIPPKRHPSSSSSSGSSMPLSSLETNDGGSRETPGDEGETAVNGEYVDLFLTLADAWAHASEYRRALHLYQAVANLPEVVTDTTVALKTANCLVKSGDLRGAADFLQRWLSQSEARRHQTAGVRDAEVRLLLCDVLKQLGQDLEADYTLLTISYKHLRERDKLPRAWSNADRERDLFDLQGQLDTLLSRPAQLSARSSAVSSPSASCSSSSSSSSVSDPFESLHETCRSSSRVPVDVHVPRFPPVDPPASLAHDPSTSDPAATTASRGTSPSFAEAAARSVANRFLALVQECELDTCRVLRQACRTRVALAQDPDAERFFAPSLPRGLAQGAGKAKPVSRGAHPGDAEGEAREESGESLSLLNMSKKGAAPGAGSAKVKDPNKALQHYKIKQHLGLRSIEDFVGLKGYFSFLCSGVELLRRQRRHEEAVSLLESILGNWRQKRPDGNDAQKREIKEELEILSITLSVEGQLSRTALASLRHLLQRRASNSRRGDTWQSLLEVYGRLLFTGRFAQQVSKALAVAREKDIFLENRSWTIRQLLQRPHNDALTLIVGHFCMLSSRWRFAVAEYTRAHCLRPWDPLPCLCLAVAYLCLSTSNKIQNKHDMVLRGFAMLGRYSQLRRQTAEGGGDVCPGESESDCRASRTLRVAETVYNLARAYHHVNLLHLAVPLYMRCLDLLDKHRDASNEAGGLSSPVSLGLSPPTQERGSGHACGSGGLSQTEAVSNSGSGAENSDASLQLDKTQIQKCAALNLIAIWRSQGGVAQARAVANRYLVWDAQ</sequence>
<feature type="compositionally biased region" description="Basic residues" evidence="1">
    <location>
        <begin position="189"/>
        <end position="198"/>
    </location>
</feature>
<feature type="region of interest" description="Disordered" evidence="1">
    <location>
        <begin position="1"/>
        <end position="208"/>
    </location>
</feature>
<accession>A0A0F7UM26</accession>
<dbReference type="InterPro" id="IPR039340">
    <property type="entry name" value="Tfc4/TFIIIC-102/Sfc4"/>
</dbReference>
<feature type="region of interest" description="Disordered" evidence="1">
    <location>
        <begin position="864"/>
        <end position="900"/>
    </location>
</feature>
<feature type="region of interest" description="Disordered" evidence="1">
    <location>
        <begin position="827"/>
        <end position="850"/>
    </location>
</feature>
<gene>
    <name evidence="2" type="ORF">BN1204_057320</name>
</gene>
<feature type="region of interest" description="Disordered" evidence="1">
    <location>
        <begin position="330"/>
        <end position="376"/>
    </location>
</feature>
<feature type="region of interest" description="Disordered" evidence="1">
    <location>
        <begin position="449"/>
        <end position="546"/>
    </location>
</feature>
<evidence type="ECO:0000256" key="1">
    <source>
        <dbReference type="SAM" id="MobiDB-lite"/>
    </source>
</evidence>
<dbReference type="InterPro" id="IPR011990">
    <property type="entry name" value="TPR-like_helical_dom_sf"/>
</dbReference>
<dbReference type="EMBL" id="LN714486">
    <property type="protein sequence ID" value="CEL70041.1"/>
    <property type="molecule type" value="Genomic_DNA"/>
</dbReference>
<proteinExistence type="predicted"/>
<dbReference type="InterPro" id="IPR019734">
    <property type="entry name" value="TPR_rpt"/>
</dbReference>
<feature type="compositionally biased region" description="Polar residues" evidence="1">
    <location>
        <begin position="884"/>
        <end position="900"/>
    </location>
</feature>
<feature type="compositionally biased region" description="Low complexity" evidence="1">
    <location>
        <begin position="827"/>
        <end position="846"/>
    </location>
</feature>
<feature type="region of interest" description="Disordered" evidence="1">
    <location>
        <begin position="1318"/>
        <end position="1364"/>
    </location>
</feature>
<feature type="compositionally biased region" description="Basic and acidic residues" evidence="1">
    <location>
        <begin position="21"/>
        <end position="34"/>
    </location>
</feature>
<dbReference type="Gene3D" id="1.25.40.10">
    <property type="entry name" value="Tetratricopeptide repeat domain"/>
    <property type="match status" value="3"/>
</dbReference>
<reference evidence="2" key="1">
    <citation type="journal article" date="2015" name="PLoS ONE">
        <title>Comprehensive Evaluation of Toxoplasma gondii VEG and Neospora caninum LIV Genomes with Tachyzoite Stage Transcriptome and Proteome Defines Novel Transcript Features.</title>
        <authorList>
            <person name="Ramaprasad A."/>
            <person name="Mourier T."/>
            <person name="Naeem R."/>
            <person name="Malas T.B."/>
            <person name="Moussa E."/>
            <person name="Panigrahi A."/>
            <person name="Vermont S.J."/>
            <person name="Otto T.D."/>
            <person name="Wastling J."/>
            <person name="Pain A."/>
        </authorList>
    </citation>
    <scope>NUCLEOTIDE SEQUENCE</scope>
    <source>
        <strain evidence="2">Liverpool</strain>
    </source>
</reference>
<dbReference type="SMART" id="SM00028">
    <property type="entry name" value="TPR"/>
    <property type="match status" value="4"/>
</dbReference>
<name>A0A0F7UM26_NEOCL</name>
<organism evidence="2">
    <name type="scientific">Neospora caninum (strain Liverpool)</name>
    <dbReference type="NCBI Taxonomy" id="572307"/>
    <lineage>
        <taxon>Eukaryota</taxon>
        <taxon>Sar</taxon>
        <taxon>Alveolata</taxon>
        <taxon>Apicomplexa</taxon>
        <taxon>Conoidasida</taxon>
        <taxon>Coccidia</taxon>
        <taxon>Eucoccidiorida</taxon>
        <taxon>Eimeriorina</taxon>
        <taxon>Sarcocystidae</taxon>
        <taxon>Neospora</taxon>
    </lineage>
</organism>